<name>A0A0B6VQW7_9CAUD</name>
<dbReference type="EMBL" id="AP014714">
    <property type="protein sequence ID" value="BAQ22684.1"/>
    <property type="molecule type" value="Genomic_DNA"/>
</dbReference>
<keyword evidence="2" id="KW-1185">Reference proteome</keyword>
<reference evidence="1 2" key="1">
    <citation type="submission" date="2015-02" db="EMBL/GenBank/DDBJ databases">
        <title>Complete genome sequences of Edwardsiella bacteriophages, PEi20 and PEi26.</title>
        <authorList>
            <person name="Yasuike M."/>
            <person name="Nishiki I."/>
            <person name="Iwasaki Y."/>
            <person name="Nakamura Y."/>
            <person name="Fujiwara A."/>
            <person name="Hassan E.S."/>
            <person name="Mahmoud M.M."/>
            <person name="Kawato Y."/>
            <person name="Nagai S."/>
            <person name="Kobayashi T."/>
            <person name="Ototake M."/>
            <person name="Nakai T."/>
        </authorList>
    </citation>
    <scope>NUCLEOTIDE SEQUENCE [LARGE SCALE GENOMIC DNA]</scope>
</reference>
<organism evidence="1 2">
    <name type="scientific">Edwardsiella phage PEi20</name>
    <dbReference type="NCBI Taxonomy" id="1608310"/>
    <lineage>
        <taxon>Viruses</taxon>
        <taxon>Duplodnaviria</taxon>
        <taxon>Heunggongvirae</taxon>
        <taxon>Uroviricota</taxon>
        <taxon>Caudoviricetes</taxon>
        <taxon>Pantevenvirales</taxon>
        <taxon>Straboviridae</taxon>
        <taxon>Tevenvirinae</taxon>
        <taxon>Kanagawavirus</taxon>
        <taxon>Kanagawavirus pei20</taxon>
    </lineage>
</organism>
<dbReference type="GeneID" id="26519062"/>
<dbReference type="KEGG" id="vg:26519062"/>
<proteinExistence type="predicted"/>
<protein>
    <submittedName>
        <fullName evidence="1">Uncharacterized protein</fullName>
    </submittedName>
</protein>
<dbReference type="Proteomes" id="UP000204657">
    <property type="component" value="Segment"/>
</dbReference>
<evidence type="ECO:0000313" key="2">
    <source>
        <dbReference type="Proteomes" id="UP000204657"/>
    </source>
</evidence>
<sequence>MYMFKLQYDRVERKLKVYDEHNIWLGTVLLHSDSNSICTYIDHDNMDDRTILPSDGRRLTLDVLKSLAIELAATSGIDEDIIDELQEGWMQSDFECIDFQLGDIIYSETKVQNDIDSQIFNCWMKK</sequence>
<dbReference type="RefSeq" id="YP_009190192.1">
    <property type="nucleotide sequence ID" value="NC_028683.1"/>
</dbReference>
<evidence type="ECO:0000313" key="1">
    <source>
        <dbReference type="EMBL" id="BAQ22684.1"/>
    </source>
</evidence>
<accession>A0A0B6VQW7</accession>